<dbReference type="Proteomes" id="UP000654913">
    <property type="component" value="Chromosome 2"/>
</dbReference>
<keyword evidence="3" id="KW-1185">Reference proteome</keyword>
<dbReference type="PANTHER" id="PTHR13271:SF137">
    <property type="entry name" value="SET DOMAIN-CONTAINING PROTEIN"/>
    <property type="match status" value="1"/>
</dbReference>
<dbReference type="InterPro" id="IPR044429">
    <property type="entry name" value="SETD4_SET"/>
</dbReference>
<dbReference type="SMART" id="SM00317">
    <property type="entry name" value="SET"/>
    <property type="match status" value="1"/>
</dbReference>
<dbReference type="CDD" id="cd19177">
    <property type="entry name" value="SET_SETD4"/>
    <property type="match status" value="1"/>
</dbReference>
<dbReference type="InterPro" id="IPR050600">
    <property type="entry name" value="SETD3_SETD6_MTase"/>
</dbReference>
<dbReference type="SUPFAM" id="SSF82199">
    <property type="entry name" value="SET domain"/>
    <property type="match status" value="1"/>
</dbReference>
<reference evidence="2" key="2">
    <citation type="submission" date="2021-02" db="EMBL/GenBank/DDBJ databases">
        <title>Aspergillus puulaauensis MK2 genome sequence.</title>
        <authorList>
            <person name="Futagami T."/>
            <person name="Mori K."/>
            <person name="Kadooka C."/>
            <person name="Tanaka T."/>
        </authorList>
    </citation>
    <scope>NUCLEOTIDE SEQUENCE</scope>
    <source>
        <strain evidence="2">MK2</strain>
    </source>
</reference>
<organism evidence="2 3">
    <name type="scientific">Aspergillus puulaauensis</name>
    <dbReference type="NCBI Taxonomy" id="1220207"/>
    <lineage>
        <taxon>Eukaryota</taxon>
        <taxon>Fungi</taxon>
        <taxon>Dikarya</taxon>
        <taxon>Ascomycota</taxon>
        <taxon>Pezizomycotina</taxon>
        <taxon>Eurotiomycetes</taxon>
        <taxon>Eurotiomycetidae</taxon>
        <taxon>Eurotiales</taxon>
        <taxon>Aspergillaceae</taxon>
        <taxon>Aspergillus</taxon>
    </lineage>
</organism>
<dbReference type="GeneID" id="64969961"/>
<name>A0A7R7XEY9_9EURO</name>
<dbReference type="InterPro" id="IPR001214">
    <property type="entry name" value="SET_dom"/>
</dbReference>
<dbReference type="AlphaFoldDB" id="A0A7R7XEY9"/>
<proteinExistence type="predicted"/>
<dbReference type="PROSITE" id="PS50280">
    <property type="entry name" value="SET"/>
    <property type="match status" value="1"/>
</dbReference>
<feature type="domain" description="SET" evidence="1">
    <location>
        <begin position="30"/>
        <end position="279"/>
    </location>
</feature>
<dbReference type="GO" id="GO:0016279">
    <property type="term" value="F:protein-lysine N-methyltransferase activity"/>
    <property type="evidence" value="ECO:0007669"/>
    <property type="project" value="InterPro"/>
</dbReference>
<dbReference type="RefSeq" id="XP_041552150.1">
    <property type="nucleotide sequence ID" value="XM_041699023.1"/>
</dbReference>
<evidence type="ECO:0000313" key="2">
    <source>
        <dbReference type="EMBL" id="BCS19956.1"/>
    </source>
</evidence>
<dbReference type="KEGG" id="apuu:APUU_20388A"/>
<dbReference type="Gene3D" id="3.90.1410.10">
    <property type="entry name" value="set domain protein methyltransferase, domain 1"/>
    <property type="match status" value="1"/>
</dbReference>
<dbReference type="PANTHER" id="PTHR13271">
    <property type="entry name" value="UNCHARACTERIZED PUTATIVE METHYLTRANSFERASE"/>
    <property type="match status" value="1"/>
</dbReference>
<evidence type="ECO:0000259" key="1">
    <source>
        <dbReference type="PROSITE" id="PS50280"/>
    </source>
</evidence>
<dbReference type="InterPro" id="IPR046341">
    <property type="entry name" value="SET_dom_sf"/>
</dbReference>
<gene>
    <name evidence="2" type="ORF">APUU_20388A</name>
</gene>
<protein>
    <recommendedName>
        <fullName evidence="1">SET domain-containing protein</fullName>
    </recommendedName>
</protein>
<sequence>MGKAPTMDDSPGEEHAAFTQWAVSHGIKIKGIAPARFPGRRLGMIATRDIEENEIMLSIPVSLMLTIDSIPESFVSLFPAETSIHGVLAAFLTHGDPGLLAELDAWRSVWPDWAEFESSMPVFWPARLRRSNSSVVGRGDSVSEGLTFLPPSISGLWDSFEKLAGPEDYEYETRYQNLLAQQEKRLQDAWKHVLSVFPETDWKAFAYNWAIINSRSFYYVSPGKDEPEDWNDAIGMVPYADYFNHVDDAACDVTFNGKKYTFRATRRYDKGEEIYMSYGSHSNDFLLVEYGFYLDNNPSDGVYLDDIILKDLTPSEKEELGGQDCLGNFEITASGADTNTVAAAGLKYMDRQDWREYVAGASEKGLDARKTADIIGGWVAKYLQECEVTINCLSEGSTESEAEKEKLDSILARWKQIQQLCETAVNAVNAIAQ</sequence>
<dbReference type="EMBL" id="AP024444">
    <property type="protein sequence ID" value="BCS19956.1"/>
    <property type="molecule type" value="Genomic_DNA"/>
</dbReference>
<evidence type="ECO:0000313" key="3">
    <source>
        <dbReference type="Proteomes" id="UP000654913"/>
    </source>
</evidence>
<accession>A0A7R7XEY9</accession>
<dbReference type="Pfam" id="PF00856">
    <property type="entry name" value="SET"/>
    <property type="match status" value="1"/>
</dbReference>
<reference evidence="2" key="1">
    <citation type="submission" date="2021-01" db="EMBL/GenBank/DDBJ databases">
        <authorList>
            <consortium name="Aspergillus puulaauensis MK2 genome sequencing consortium"/>
            <person name="Kazuki M."/>
            <person name="Futagami T."/>
        </authorList>
    </citation>
    <scope>NUCLEOTIDE SEQUENCE</scope>
    <source>
        <strain evidence="2">MK2</strain>
    </source>
</reference>
<dbReference type="OrthoDB" id="341421at2759"/>